<dbReference type="AlphaFoldDB" id="A0AAU7AYA9"/>
<gene>
    <name evidence="2" type="ORF">DSM112329_03607</name>
</gene>
<organism evidence="2">
    <name type="scientific">Paraconexibacter sp. AEG42_29</name>
    <dbReference type="NCBI Taxonomy" id="2997339"/>
    <lineage>
        <taxon>Bacteria</taxon>
        <taxon>Bacillati</taxon>
        <taxon>Actinomycetota</taxon>
        <taxon>Thermoleophilia</taxon>
        <taxon>Solirubrobacterales</taxon>
        <taxon>Paraconexibacteraceae</taxon>
        <taxon>Paraconexibacter</taxon>
    </lineage>
</organism>
<evidence type="ECO:0000313" key="2">
    <source>
        <dbReference type="EMBL" id="XAY06730.1"/>
    </source>
</evidence>
<sequence length="130" mass="13954">MSHPFKTAVESWDFDAIPALLAEDVVFRSPVAFKPYHGRAMVGAILLGVSRVFEDFRYEREVGGEGPGVHVLEFKARVGDVDVHGVDILTTGDDGLITELTVMVRPLSAANAVAAAMKVQFAAIMESPPG</sequence>
<dbReference type="InterPro" id="IPR032710">
    <property type="entry name" value="NTF2-like_dom_sf"/>
</dbReference>
<dbReference type="KEGG" id="parq:DSM112329_03607"/>
<dbReference type="SUPFAM" id="SSF54427">
    <property type="entry name" value="NTF2-like"/>
    <property type="match status" value="1"/>
</dbReference>
<accession>A0AAU7AYA9</accession>
<dbReference type="Gene3D" id="3.10.450.50">
    <property type="match status" value="1"/>
</dbReference>
<protein>
    <recommendedName>
        <fullName evidence="1">SnoaL-like domain-containing protein</fullName>
    </recommendedName>
</protein>
<dbReference type="EMBL" id="CP114014">
    <property type="protein sequence ID" value="XAY06730.1"/>
    <property type="molecule type" value="Genomic_DNA"/>
</dbReference>
<dbReference type="RefSeq" id="WP_354697948.1">
    <property type="nucleotide sequence ID" value="NZ_CP114014.1"/>
</dbReference>
<reference evidence="2" key="1">
    <citation type="submission" date="2022-12" db="EMBL/GenBank/DDBJ databases">
        <title>Paraconexibacter alkalitolerans sp. nov. and Baekduia alba sp. nov., isolated from soil and emended description of the genera Paraconexibacter (Chun et al., 2020) and Baekduia (An et al., 2020).</title>
        <authorList>
            <person name="Vieira S."/>
            <person name="Huber K.J."/>
            <person name="Geppert A."/>
            <person name="Wolf J."/>
            <person name="Neumann-Schaal M."/>
            <person name="Muesken M."/>
            <person name="Overmann J."/>
        </authorList>
    </citation>
    <scope>NUCLEOTIDE SEQUENCE</scope>
    <source>
        <strain evidence="2">AEG42_29</strain>
    </source>
</reference>
<name>A0AAU7AYA9_9ACTN</name>
<feature type="domain" description="SnoaL-like" evidence="1">
    <location>
        <begin position="8"/>
        <end position="99"/>
    </location>
</feature>
<dbReference type="Pfam" id="PF12680">
    <property type="entry name" value="SnoaL_2"/>
    <property type="match status" value="1"/>
</dbReference>
<dbReference type="InterPro" id="IPR037401">
    <property type="entry name" value="SnoaL-like"/>
</dbReference>
<evidence type="ECO:0000259" key="1">
    <source>
        <dbReference type="Pfam" id="PF12680"/>
    </source>
</evidence>
<proteinExistence type="predicted"/>